<protein>
    <submittedName>
        <fullName evidence="10">Putative cytochrome P450 alkane hydroxylase</fullName>
    </submittedName>
</protein>
<reference evidence="10" key="1">
    <citation type="journal article" date="2020" name="Stud. Mycol.">
        <title>101 Dothideomycetes genomes: a test case for predicting lifestyles and emergence of pathogens.</title>
        <authorList>
            <person name="Haridas S."/>
            <person name="Albert R."/>
            <person name="Binder M."/>
            <person name="Bloem J."/>
            <person name="Labutti K."/>
            <person name="Salamov A."/>
            <person name="Andreopoulos B."/>
            <person name="Baker S."/>
            <person name="Barry K."/>
            <person name="Bills G."/>
            <person name="Bluhm B."/>
            <person name="Cannon C."/>
            <person name="Castanera R."/>
            <person name="Culley D."/>
            <person name="Daum C."/>
            <person name="Ezra D."/>
            <person name="Gonzalez J."/>
            <person name="Henrissat B."/>
            <person name="Kuo A."/>
            <person name="Liang C."/>
            <person name="Lipzen A."/>
            <person name="Lutzoni F."/>
            <person name="Magnuson J."/>
            <person name="Mondo S."/>
            <person name="Nolan M."/>
            <person name="Ohm R."/>
            <person name="Pangilinan J."/>
            <person name="Park H.-J."/>
            <person name="Ramirez L."/>
            <person name="Alfaro M."/>
            <person name="Sun H."/>
            <person name="Tritt A."/>
            <person name="Yoshinaga Y."/>
            <person name="Zwiers L.-H."/>
            <person name="Turgeon B."/>
            <person name="Goodwin S."/>
            <person name="Spatafora J."/>
            <person name="Crous P."/>
            <person name="Grigoriev I."/>
        </authorList>
    </citation>
    <scope>NUCLEOTIDE SEQUENCE</scope>
    <source>
        <strain evidence="10">CBS 113818</strain>
    </source>
</reference>
<evidence type="ECO:0000256" key="2">
    <source>
        <dbReference type="ARBA" id="ARBA00010617"/>
    </source>
</evidence>
<evidence type="ECO:0000256" key="1">
    <source>
        <dbReference type="ARBA" id="ARBA00001971"/>
    </source>
</evidence>
<dbReference type="PANTHER" id="PTHR24287:SF1">
    <property type="entry name" value="P450, PUTATIVE (EUROFUNG)-RELATED"/>
    <property type="match status" value="1"/>
</dbReference>
<keyword evidence="11" id="KW-1185">Reference proteome</keyword>
<dbReference type="Gene3D" id="1.10.630.10">
    <property type="entry name" value="Cytochrome P450"/>
    <property type="match status" value="1"/>
</dbReference>
<evidence type="ECO:0000256" key="7">
    <source>
        <dbReference type="ARBA" id="ARBA00023033"/>
    </source>
</evidence>
<dbReference type="PROSITE" id="PS00086">
    <property type="entry name" value="CYTOCHROME_P450"/>
    <property type="match status" value="1"/>
</dbReference>
<evidence type="ECO:0000256" key="6">
    <source>
        <dbReference type="ARBA" id="ARBA00023004"/>
    </source>
</evidence>
<evidence type="ECO:0000313" key="10">
    <source>
        <dbReference type="EMBL" id="KAF2820857.1"/>
    </source>
</evidence>
<dbReference type="PRINTS" id="PR00385">
    <property type="entry name" value="P450"/>
</dbReference>
<proteinExistence type="inferred from homology"/>
<evidence type="ECO:0000256" key="9">
    <source>
        <dbReference type="RuleBase" id="RU000461"/>
    </source>
</evidence>
<dbReference type="Proteomes" id="UP000799424">
    <property type="component" value="Unassembled WGS sequence"/>
</dbReference>
<keyword evidence="3 8" id="KW-0349">Heme</keyword>
<dbReference type="OrthoDB" id="1470350at2759"/>
<dbReference type="InterPro" id="IPR036396">
    <property type="entry name" value="Cyt_P450_sf"/>
</dbReference>
<dbReference type="GO" id="GO:0004497">
    <property type="term" value="F:monooxygenase activity"/>
    <property type="evidence" value="ECO:0007669"/>
    <property type="project" value="UniProtKB-KW"/>
</dbReference>
<comment type="cofactor">
    <cofactor evidence="1 8">
        <name>heme</name>
        <dbReference type="ChEBI" id="CHEBI:30413"/>
    </cofactor>
</comment>
<feature type="binding site" description="axial binding residue" evidence="8">
    <location>
        <position position="457"/>
    </location>
    <ligand>
        <name>heme</name>
        <dbReference type="ChEBI" id="CHEBI:30413"/>
    </ligand>
    <ligandPart>
        <name>Fe</name>
        <dbReference type="ChEBI" id="CHEBI:18248"/>
    </ligandPart>
</feature>
<dbReference type="Pfam" id="PF00067">
    <property type="entry name" value="p450"/>
    <property type="match status" value="1"/>
</dbReference>
<dbReference type="AlphaFoldDB" id="A0A6A6ZKU6"/>
<comment type="similarity">
    <text evidence="2 9">Belongs to the cytochrome P450 family.</text>
</comment>
<dbReference type="SUPFAM" id="SSF48264">
    <property type="entry name" value="Cytochrome P450"/>
    <property type="match status" value="1"/>
</dbReference>
<keyword evidence="7 9" id="KW-0503">Monooxygenase</keyword>
<evidence type="ECO:0000313" key="11">
    <source>
        <dbReference type="Proteomes" id="UP000799424"/>
    </source>
</evidence>
<dbReference type="PRINTS" id="PR00463">
    <property type="entry name" value="EP450I"/>
</dbReference>
<dbReference type="GO" id="GO:0005506">
    <property type="term" value="F:iron ion binding"/>
    <property type="evidence" value="ECO:0007669"/>
    <property type="project" value="InterPro"/>
</dbReference>
<dbReference type="CDD" id="cd11063">
    <property type="entry name" value="CYP52"/>
    <property type="match status" value="1"/>
</dbReference>
<evidence type="ECO:0000256" key="8">
    <source>
        <dbReference type="PIRSR" id="PIRSR602401-1"/>
    </source>
</evidence>
<evidence type="ECO:0000256" key="3">
    <source>
        <dbReference type="ARBA" id="ARBA00022617"/>
    </source>
</evidence>
<accession>A0A6A6ZKU6</accession>
<dbReference type="InterPro" id="IPR002401">
    <property type="entry name" value="Cyt_P450_E_grp-I"/>
</dbReference>
<keyword evidence="4 8" id="KW-0479">Metal-binding</keyword>
<dbReference type="InterPro" id="IPR001128">
    <property type="entry name" value="Cyt_P450"/>
</dbReference>
<dbReference type="EMBL" id="MU006239">
    <property type="protein sequence ID" value="KAF2820857.1"/>
    <property type="molecule type" value="Genomic_DNA"/>
</dbReference>
<dbReference type="InterPro" id="IPR047146">
    <property type="entry name" value="Cyt_P450_E_CYP52_fungi"/>
</dbReference>
<dbReference type="InterPro" id="IPR017972">
    <property type="entry name" value="Cyt_P450_CS"/>
</dbReference>
<gene>
    <name evidence="10" type="ORF">CC86DRAFT_332851</name>
</gene>
<evidence type="ECO:0000256" key="4">
    <source>
        <dbReference type="ARBA" id="ARBA00022723"/>
    </source>
</evidence>
<dbReference type="GO" id="GO:0016705">
    <property type="term" value="F:oxidoreductase activity, acting on paired donors, with incorporation or reduction of molecular oxygen"/>
    <property type="evidence" value="ECO:0007669"/>
    <property type="project" value="InterPro"/>
</dbReference>
<organism evidence="10 11">
    <name type="scientific">Ophiobolus disseminans</name>
    <dbReference type="NCBI Taxonomy" id="1469910"/>
    <lineage>
        <taxon>Eukaryota</taxon>
        <taxon>Fungi</taxon>
        <taxon>Dikarya</taxon>
        <taxon>Ascomycota</taxon>
        <taxon>Pezizomycotina</taxon>
        <taxon>Dothideomycetes</taxon>
        <taxon>Pleosporomycetidae</taxon>
        <taxon>Pleosporales</taxon>
        <taxon>Pleosporineae</taxon>
        <taxon>Phaeosphaeriaceae</taxon>
        <taxon>Ophiobolus</taxon>
    </lineage>
</organism>
<dbReference type="GO" id="GO:0020037">
    <property type="term" value="F:heme binding"/>
    <property type="evidence" value="ECO:0007669"/>
    <property type="project" value="InterPro"/>
</dbReference>
<evidence type="ECO:0000256" key="5">
    <source>
        <dbReference type="ARBA" id="ARBA00023002"/>
    </source>
</evidence>
<name>A0A6A6ZKU6_9PLEO</name>
<keyword evidence="5 9" id="KW-0560">Oxidoreductase</keyword>
<keyword evidence="6 8" id="KW-0408">Iron</keyword>
<dbReference type="PANTHER" id="PTHR24287">
    <property type="entry name" value="P450, PUTATIVE (EUROFUNG)-RELATED"/>
    <property type="match status" value="1"/>
</dbReference>
<sequence length="516" mass="59322">MLFSSYFTLIPIGLFLFVHSVRRWHRRRTFEAANGCQAMPHFSRFQNLIEQVKAIKSHTYLEMWIDRYANIGKTFSSATMSIDQIIFTIEPENIKTILATDFDSFELGQRRRTLMGPVTGPGIFSNDGAAWKHSRTLIRPNFTKMIISDLSKFESHVQDLLEVLPGPDALSALVEVDLMPLFFRMTLDSASETLLGSEMAFRSQLDAPGSESMRFMDAFDFVQSRIHRRNIIDRGWGRPFGLAYSLYKGNKKDKFEQACETVHSIIDAKLLDFLRRPVKKIEEDRTYVFLEEMAKTTRDPLELRYEILNVLMAGRDTTAALLTNTIFVLARRPDLWFRVRAEVKETFAGQLPDYESLRNMKQLRNLLNECLRLYPPVPFNARTATKDTVLPRGGGSDGQSPVMVEKGQQVDYHVYCLHRSTEIFGPDAELFRPERWDDPSLRPGWAYIPFNGGARICLGQQFALTEASYVLVRLMQEFSAIENRDPEQAWREQISLVTKSRNGANIALRRTENKQG</sequence>